<gene>
    <name evidence="1" type="ORF">OCV99_03395</name>
</gene>
<proteinExistence type="predicted"/>
<dbReference type="RefSeq" id="WP_227191931.1">
    <property type="nucleotide sequence ID" value="NZ_JAOQJU010000002.1"/>
</dbReference>
<dbReference type="EMBL" id="JAOQJU010000002">
    <property type="protein sequence ID" value="MCU6685611.1"/>
    <property type="molecule type" value="Genomic_DNA"/>
</dbReference>
<keyword evidence="2" id="KW-1185">Reference proteome</keyword>
<evidence type="ECO:0000313" key="1">
    <source>
        <dbReference type="EMBL" id="MCU6685611.1"/>
    </source>
</evidence>
<name>A0ABT2RJX7_9FIRM</name>
<evidence type="ECO:0000313" key="2">
    <source>
        <dbReference type="Proteomes" id="UP001652431"/>
    </source>
</evidence>
<reference evidence="1 2" key="1">
    <citation type="journal article" date="2021" name="ISME Commun">
        <title>Automated analysis of genomic sequences facilitates high-throughput and comprehensive description of bacteria.</title>
        <authorList>
            <person name="Hitch T.C.A."/>
        </authorList>
    </citation>
    <scope>NUCLEOTIDE SEQUENCE [LARGE SCALE GENOMIC DNA]</scope>
    <source>
        <strain evidence="1 2">Sanger_03</strain>
    </source>
</reference>
<comment type="caution">
    <text evidence="1">The sequence shown here is derived from an EMBL/GenBank/DDBJ whole genome shotgun (WGS) entry which is preliminary data.</text>
</comment>
<dbReference type="Proteomes" id="UP001652431">
    <property type="component" value="Unassembled WGS sequence"/>
</dbReference>
<protein>
    <submittedName>
        <fullName evidence="1">Uncharacterized protein</fullName>
    </submittedName>
</protein>
<organism evidence="1 2">
    <name type="scientific">Dorea acetigenes</name>
    <dbReference type="NCBI Taxonomy" id="2981787"/>
    <lineage>
        <taxon>Bacteria</taxon>
        <taxon>Bacillati</taxon>
        <taxon>Bacillota</taxon>
        <taxon>Clostridia</taxon>
        <taxon>Lachnospirales</taxon>
        <taxon>Lachnospiraceae</taxon>
        <taxon>Dorea</taxon>
    </lineage>
</organism>
<accession>A0ABT2RJX7</accession>
<sequence length="45" mass="5494">MERADFNIDEKKLVMKLIDMLFRERFITYTEKVEADRLVRECGKI</sequence>